<dbReference type="RefSeq" id="WP_129423354.1">
    <property type="nucleotide sequence ID" value="NZ_SDPW01000001.1"/>
</dbReference>
<feature type="compositionally biased region" description="Basic and acidic residues" evidence="1">
    <location>
        <begin position="49"/>
        <end position="66"/>
    </location>
</feature>
<sequence>MTQRNPMNERYTTDNHKGATRKSAASAKPVTKAASSVRIQPTEKTPQQKKAERKQQRAKQQERDRQFYNPPTAEYKRLRKIWWVCLIAAIVLTCLSFAGNSFGMPAAATYVTLALAYVAIIAALYIDFAKCRKARQKYADEVLSHPSKEQRAAEKKAKADQRAAEKKAAETPAEPEPKKKGLFGFGKKKDQ</sequence>
<feature type="compositionally biased region" description="Polar residues" evidence="1">
    <location>
        <begin position="33"/>
        <end position="45"/>
    </location>
</feature>
<organism evidence="3 4">
    <name type="scientific">Senegalimassilia faecalis</name>
    <dbReference type="NCBI Taxonomy" id="2509433"/>
    <lineage>
        <taxon>Bacteria</taxon>
        <taxon>Bacillati</taxon>
        <taxon>Actinomycetota</taxon>
        <taxon>Coriobacteriia</taxon>
        <taxon>Coriobacteriales</taxon>
        <taxon>Coriobacteriaceae</taxon>
        <taxon>Senegalimassilia</taxon>
    </lineage>
</organism>
<feature type="region of interest" description="Disordered" evidence="1">
    <location>
        <begin position="142"/>
        <end position="191"/>
    </location>
</feature>
<reference evidence="3 4" key="1">
    <citation type="submission" date="2019-01" db="EMBL/GenBank/DDBJ databases">
        <title>Senegalimassilia sp. nov. KGMB04484 isolated human feces.</title>
        <authorList>
            <person name="Han K.-I."/>
            <person name="Kim J.-S."/>
            <person name="Lee K.C."/>
            <person name="Suh M.K."/>
            <person name="Eom M.K."/>
            <person name="Lee J.H."/>
            <person name="Park S.-H."/>
            <person name="Kang S.W."/>
            <person name="Park J.-E."/>
            <person name="Oh B.S."/>
            <person name="Yu S.Y."/>
            <person name="Choi S.-H."/>
            <person name="Lee D.H."/>
            <person name="Yoon H."/>
            <person name="Kim B.-Y."/>
            <person name="Lee J.H."/>
            <person name="Lee J.-S."/>
        </authorList>
    </citation>
    <scope>NUCLEOTIDE SEQUENCE [LARGE SCALE GENOMIC DNA]</scope>
    <source>
        <strain evidence="3 4">KGMB04484</strain>
    </source>
</reference>
<dbReference type="AlphaFoldDB" id="A0A4Q2JXK4"/>
<keyword evidence="2" id="KW-0812">Transmembrane</keyword>
<evidence type="ECO:0000313" key="4">
    <source>
        <dbReference type="Proteomes" id="UP000293345"/>
    </source>
</evidence>
<evidence type="ECO:0000313" key="3">
    <source>
        <dbReference type="EMBL" id="RXZ53656.1"/>
    </source>
</evidence>
<keyword evidence="4" id="KW-1185">Reference proteome</keyword>
<dbReference type="EMBL" id="SDPW01000001">
    <property type="protein sequence ID" value="RXZ53656.1"/>
    <property type="molecule type" value="Genomic_DNA"/>
</dbReference>
<gene>
    <name evidence="3" type="ORF">ET524_03460</name>
</gene>
<proteinExistence type="predicted"/>
<dbReference type="OrthoDB" id="3174720at2"/>
<keyword evidence="2" id="KW-0472">Membrane</keyword>
<comment type="caution">
    <text evidence="3">The sequence shown here is derived from an EMBL/GenBank/DDBJ whole genome shotgun (WGS) entry which is preliminary data.</text>
</comment>
<feature type="transmembrane region" description="Helical" evidence="2">
    <location>
        <begin position="108"/>
        <end position="128"/>
    </location>
</feature>
<dbReference type="Proteomes" id="UP000293345">
    <property type="component" value="Unassembled WGS sequence"/>
</dbReference>
<feature type="compositionally biased region" description="Basic and acidic residues" evidence="1">
    <location>
        <begin position="142"/>
        <end position="179"/>
    </location>
</feature>
<feature type="transmembrane region" description="Helical" evidence="2">
    <location>
        <begin position="81"/>
        <end position="102"/>
    </location>
</feature>
<evidence type="ECO:0000256" key="1">
    <source>
        <dbReference type="SAM" id="MobiDB-lite"/>
    </source>
</evidence>
<keyword evidence="2" id="KW-1133">Transmembrane helix</keyword>
<evidence type="ECO:0000256" key="2">
    <source>
        <dbReference type="SAM" id="Phobius"/>
    </source>
</evidence>
<protein>
    <submittedName>
        <fullName evidence="3">Uncharacterized protein</fullName>
    </submittedName>
</protein>
<feature type="region of interest" description="Disordered" evidence="1">
    <location>
        <begin position="1"/>
        <end position="68"/>
    </location>
</feature>
<accession>A0A4Q2JXK4</accession>
<name>A0A4Q2JXK4_9ACTN</name>